<keyword evidence="3" id="KW-1185">Reference proteome</keyword>
<evidence type="ECO:0000313" key="3">
    <source>
        <dbReference type="Proteomes" id="UP001177120"/>
    </source>
</evidence>
<dbReference type="Gene3D" id="3.30.160.250">
    <property type="match status" value="1"/>
</dbReference>
<protein>
    <submittedName>
        <fullName evidence="2">Type II toxin-antitoxin system HicB family antitoxin</fullName>
    </submittedName>
</protein>
<name>A0ABS2WG95_9BACL</name>
<reference evidence="2" key="1">
    <citation type="journal article" date="2024" name="Int. J. Syst. Evol. Microbiol.">
        <title>Polycladomyces zharkentensis sp. nov., a novel thermophilic cellulose- and starch-degrading member of the Bacillota from a geothermal aquifer in Kazakhstan.</title>
        <authorList>
            <person name="Mashzhan A."/>
            <person name="Kistaubayeva A."/>
            <person name="Javier-Lopez R."/>
            <person name="Bissenova U."/>
            <person name="Bissenbay A."/>
            <person name="Birkeland N.K."/>
        </authorList>
    </citation>
    <scope>NUCLEOTIDE SEQUENCE</scope>
    <source>
        <strain evidence="2">ZKZ2T</strain>
    </source>
</reference>
<dbReference type="Proteomes" id="UP001177120">
    <property type="component" value="Unassembled WGS sequence"/>
</dbReference>
<dbReference type="SUPFAM" id="SSF143100">
    <property type="entry name" value="TTHA1013/TTHA0281-like"/>
    <property type="match status" value="1"/>
</dbReference>
<dbReference type="Pfam" id="PF15919">
    <property type="entry name" value="HicB_lk_antitox"/>
    <property type="match status" value="1"/>
</dbReference>
<dbReference type="EMBL" id="JAFHAP010000004">
    <property type="protein sequence ID" value="MBN2908568.1"/>
    <property type="molecule type" value="Genomic_DNA"/>
</dbReference>
<dbReference type="InterPro" id="IPR035069">
    <property type="entry name" value="TTHA1013/TTHA0281-like"/>
</dbReference>
<proteinExistence type="predicted"/>
<dbReference type="RefSeq" id="WP_205492779.1">
    <property type="nucleotide sequence ID" value="NZ_JAFHAP010000004.1"/>
</dbReference>
<comment type="caution">
    <text evidence="2">The sequence shown here is derived from an EMBL/GenBank/DDBJ whole genome shotgun (WGS) entry which is preliminary data.</text>
</comment>
<evidence type="ECO:0000313" key="2">
    <source>
        <dbReference type="EMBL" id="MBN2908568.1"/>
    </source>
</evidence>
<evidence type="ECO:0000259" key="1">
    <source>
        <dbReference type="Pfam" id="PF15919"/>
    </source>
</evidence>
<sequence length="140" mass="15576">MAKSYVFPAVFHYDPDTEGIGVTFPDLPGCVSHGKDEEDAFRMAQEALAGHLYTMLAHNEEIPEPSKLADIDLEAYKEENERAVLVLISVSKKAVQEVGQKSVKKTLSIPKWLNDLGEKHDVNYSQLLQEALKQHLGVGK</sequence>
<feature type="domain" description="HicB-like antitoxin of toxin-antitoxin system" evidence="1">
    <location>
        <begin position="7"/>
        <end position="113"/>
    </location>
</feature>
<gene>
    <name evidence="2" type="ORF">JQC72_03425</name>
</gene>
<organism evidence="2 3">
    <name type="scientific">Polycladomyces zharkentensis</name>
    <dbReference type="NCBI Taxonomy" id="2807616"/>
    <lineage>
        <taxon>Bacteria</taxon>
        <taxon>Bacillati</taxon>
        <taxon>Bacillota</taxon>
        <taxon>Bacilli</taxon>
        <taxon>Bacillales</taxon>
        <taxon>Thermoactinomycetaceae</taxon>
        <taxon>Polycladomyces</taxon>
    </lineage>
</organism>
<dbReference type="InterPro" id="IPR031807">
    <property type="entry name" value="HicB-like"/>
</dbReference>
<accession>A0ABS2WG95</accession>